<dbReference type="Proteomes" id="UP000886520">
    <property type="component" value="Chromosome 14"/>
</dbReference>
<protein>
    <recommendedName>
        <fullName evidence="2 7">Peptide deformylase</fullName>
        <ecNumber evidence="2 7">3.5.1.88</ecNumber>
    </recommendedName>
</protein>
<dbReference type="EC" id="3.5.1.88" evidence="2 7"/>
<evidence type="ECO:0000256" key="2">
    <source>
        <dbReference type="ARBA" id="ARBA00012175"/>
    </source>
</evidence>
<dbReference type="GO" id="GO:0009507">
    <property type="term" value="C:chloroplast"/>
    <property type="evidence" value="ECO:0007669"/>
    <property type="project" value="UniProtKB-SubCell"/>
</dbReference>
<dbReference type="InterPro" id="IPR036821">
    <property type="entry name" value="Peptide_deformylase_sf"/>
</dbReference>
<evidence type="ECO:0000313" key="8">
    <source>
        <dbReference type="EMBL" id="KAI5070474.1"/>
    </source>
</evidence>
<evidence type="ECO:0000256" key="5">
    <source>
        <dbReference type="ARBA" id="ARBA00022917"/>
    </source>
</evidence>
<accession>A0A9D4UM93</accession>
<dbReference type="PANTHER" id="PTHR10458">
    <property type="entry name" value="PEPTIDE DEFORMYLASE"/>
    <property type="match status" value="1"/>
</dbReference>
<dbReference type="GO" id="GO:0046872">
    <property type="term" value="F:metal ion binding"/>
    <property type="evidence" value="ECO:0007669"/>
    <property type="project" value="UniProtKB-KW"/>
</dbReference>
<evidence type="ECO:0000313" key="9">
    <source>
        <dbReference type="Proteomes" id="UP000886520"/>
    </source>
</evidence>
<evidence type="ECO:0000256" key="3">
    <source>
        <dbReference type="ARBA" id="ARBA00022723"/>
    </source>
</evidence>
<keyword evidence="7" id="KW-0809">Transit peptide</keyword>
<dbReference type="SUPFAM" id="SSF56420">
    <property type="entry name" value="Peptide deformylase"/>
    <property type="match status" value="1"/>
</dbReference>
<dbReference type="PRINTS" id="PR01576">
    <property type="entry name" value="PDEFORMYLASE"/>
</dbReference>
<sequence length="190" mass="20949">MGTEGYCGTDGFCVDEDEDDNGVLMGSVSTTMKIMTGAENAEVLACDFGVCSKLLQIIVLEDTKEYISYVSKEEADAQQRVPFDLLVLCNPVLKKLGTQKARFFEGCLSVEGYRGLVERHLEVEVSGFGQDGLPIKIRASGWQARILQHECDHLQGVLYVEKMVPKTFRTNENLRLPLPSGCPKPGVCSH</sequence>
<evidence type="ECO:0000256" key="6">
    <source>
        <dbReference type="ARBA" id="ARBA00037114"/>
    </source>
</evidence>
<comment type="catalytic activity">
    <reaction evidence="7">
        <text>N-terminal N-formyl-L-methionyl-[peptide] + H2O = N-terminal L-methionyl-[peptide] + formate</text>
        <dbReference type="Rhea" id="RHEA:24420"/>
        <dbReference type="Rhea" id="RHEA-COMP:10639"/>
        <dbReference type="Rhea" id="RHEA-COMP:10640"/>
        <dbReference type="ChEBI" id="CHEBI:15377"/>
        <dbReference type="ChEBI" id="CHEBI:15740"/>
        <dbReference type="ChEBI" id="CHEBI:49298"/>
        <dbReference type="ChEBI" id="CHEBI:64731"/>
        <dbReference type="EC" id="3.5.1.88"/>
    </reaction>
</comment>
<comment type="similarity">
    <text evidence="1 7">Belongs to the polypeptide deformylase family.</text>
</comment>
<dbReference type="Gene3D" id="3.90.45.10">
    <property type="entry name" value="Peptide deformylase"/>
    <property type="match status" value="1"/>
</dbReference>
<dbReference type="AlphaFoldDB" id="A0A9D4UM93"/>
<gene>
    <name evidence="8" type="ORF">GOP47_0014817</name>
</gene>
<dbReference type="GO" id="GO:0005739">
    <property type="term" value="C:mitochondrion"/>
    <property type="evidence" value="ECO:0007669"/>
    <property type="project" value="TreeGrafter"/>
</dbReference>
<dbReference type="InterPro" id="IPR023635">
    <property type="entry name" value="Peptide_deformylase"/>
</dbReference>
<keyword evidence="9" id="KW-1185">Reference proteome</keyword>
<dbReference type="Pfam" id="PF01327">
    <property type="entry name" value="Pep_deformylase"/>
    <property type="match status" value="1"/>
</dbReference>
<dbReference type="FunFam" id="3.90.45.10:FF:000003">
    <property type="entry name" value="Peptide deformylase"/>
    <property type="match status" value="1"/>
</dbReference>
<keyword evidence="4 7" id="KW-0378">Hydrolase</keyword>
<dbReference type="PANTHER" id="PTHR10458:SF2">
    <property type="entry name" value="PEPTIDE DEFORMYLASE, MITOCHONDRIAL"/>
    <property type="match status" value="1"/>
</dbReference>
<dbReference type="GO" id="GO:0042586">
    <property type="term" value="F:peptide deformylase activity"/>
    <property type="evidence" value="ECO:0007669"/>
    <property type="project" value="UniProtKB-EC"/>
</dbReference>
<dbReference type="EMBL" id="JABFUD020000014">
    <property type="protein sequence ID" value="KAI5070474.1"/>
    <property type="molecule type" value="Genomic_DNA"/>
</dbReference>
<comment type="subcellular location">
    <subcellularLocation>
        <location evidence="7">Plastid</location>
        <location evidence="7">Chloroplast</location>
    </subcellularLocation>
</comment>
<keyword evidence="7" id="KW-0934">Plastid</keyword>
<evidence type="ECO:0000256" key="7">
    <source>
        <dbReference type="RuleBase" id="RU362111"/>
    </source>
</evidence>
<proteinExistence type="inferred from homology"/>
<keyword evidence="7" id="KW-0150">Chloroplast</keyword>
<name>A0A9D4UM93_ADICA</name>
<dbReference type="GO" id="GO:0006412">
    <property type="term" value="P:translation"/>
    <property type="evidence" value="ECO:0007669"/>
    <property type="project" value="UniProtKB-KW"/>
</dbReference>
<keyword evidence="3 7" id="KW-0479">Metal-binding</keyword>
<comment type="function">
    <text evidence="6 7">Removes the formyl group from the N-terminal Met of newly synthesized proteins.</text>
</comment>
<organism evidence="8 9">
    <name type="scientific">Adiantum capillus-veneris</name>
    <name type="common">Maidenhair fern</name>
    <dbReference type="NCBI Taxonomy" id="13818"/>
    <lineage>
        <taxon>Eukaryota</taxon>
        <taxon>Viridiplantae</taxon>
        <taxon>Streptophyta</taxon>
        <taxon>Embryophyta</taxon>
        <taxon>Tracheophyta</taxon>
        <taxon>Polypodiopsida</taxon>
        <taxon>Polypodiidae</taxon>
        <taxon>Polypodiales</taxon>
        <taxon>Pteridineae</taxon>
        <taxon>Pteridaceae</taxon>
        <taxon>Vittarioideae</taxon>
        <taxon>Adiantum</taxon>
    </lineage>
</organism>
<evidence type="ECO:0000256" key="4">
    <source>
        <dbReference type="ARBA" id="ARBA00022801"/>
    </source>
</evidence>
<comment type="caution">
    <text evidence="8">The sequence shown here is derived from an EMBL/GenBank/DDBJ whole genome shotgun (WGS) entry which is preliminary data.</text>
</comment>
<keyword evidence="5 7" id="KW-0648">Protein biosynthesis</keyword>
<dbReference type="OrthoDB" id="276063at2759"/>
<reference evidence="8" key="1">
    <citation type="submission" date="2021-01" db="EMBL/GenBank/DDBJ databases">
        <title>Adiantum capillus-veneris genome.</title>
        <authorList>
            <person name="Fang Y."/>
            <person name="Liao Q."/>
        </authorList>
    </citation>
    <scope>NUCLEOTIDE SEQUENCE</scope>
    <source>
        <strain evidence="8">H3</strain>
        <tissue evidence="8">Leaf</tissue>
    </source>
</reference>
<evidence type="ECO:0000256" key="1">
    <source>
        <dbReference type="ARBA" id="ARBA00010759"/>
    </source>
</evidence>